<sequence>MRVGMCDCVCLFFVSGWVLGCSLSWICLGPPSNVGPISSPPHYLPVVGVSARRCTCQVNSSQVYLYSAFQQQGTQSAVHEEKHYNDTENQTQKNKSNDINNPWEFTGKSWF</sequence>
<evidence type="ECO:0000313" key="4">
    <source>
        <dbReference type="Proteomes" id="UP001345963"/>
    </source>
</evidence>
<keyword evidence="4" id="KW-1185">Reference proteome</keyword>
<feature type="chain" id="PRO_5045885235" description="Secreted protein" evidence="2">
    <location>
        <begin position="21"/>
        <end position="111"/>
    </location>
</feature>
<feature type="region of interest" description="Disordered" evidence="1">
    <location>
        <begin position="77"/>
        <end position="111"/>
    </location>
</feature>
<keyword evidence="2" id="KW-0732">Signal</keyword>
<evidence type="ECO:0000256" key="2">
    <source>
        <dbReference type="SAM" id="SignalP"/>
    </source>
</evidence>
<gene>
    <name evidence="3" type="ORF">ATANTOWER_019423</name>
</gene>
<proteinExistence type="predicted"/>
<evidence type="ECO:0000313" key="3">
    <source>
        <dbReference type="EMBL" id="MED6243387.1"/>
    </source>
</evidence>
<evidence type="ECO:0000256" key="1">
    <source>
        <dbReference type="SAM" id="MobiDB-lite"/>
    </source>
</evidence>
<evidence type="ECO:0008006" key="5">
    <source>
        <dbReference type="Google" id="ProtNLM"/>
    </source>
</evidence>
<dbReference type="EMBL" id="JAHUTI010033570">
    <property type="protein sequence ID" value="MED6243387.1"/>
    <property type="molecule type" value="Genomic_DNA"/>
</dbReference>
<feature type="signal peptide" evidence="2">
    <location>
        <begin position="1"/>
        <end position="20"/>
    </location>
</feature>
<reference evidence="3 4" key="1">
    <citation type="submission" date="2021-07" db="EMBL/GenBank/DDBJ databases">
        <authorList>
            <person name="Palmer J.M."/>
        </authorList>
    </citation>
    <scope>NUCLEOTIDE SEQUENCE [LARGE SCALE GENOMIC DNA]</scope>
    <source>
        <strain evidence="3 4">AT_MEX2019</strain>
        <tissue evidence="3">Muscle</tissue>
    </source>
</reference>
<accession>A0ABU7AYN7</accession>
<dbReference type="PROSITE" id="PS51257">
    <property type="entry name" value="PROKAR_LIPOPROTEIN"/>
    <property type="match status" value="1"/>
</dbReference>
<name>A0ABU7AYN7_9TELE</name>
<feature type="compositionally biased region" description="Polar residues" evidence="1">
    <location>
        <begin position="87"/>
        <end position="100"/>
    </location>
</feature>
<protein>
    <recommendedName>
        <fullName evidence="5">Secreted protein</fullName>
    </recommendedName>
</protein>
<comment type="caution">
    <text evidence="3">The sequence shown here is derived from an EMBL/GenBank/DDBJ whole genome shotgun (WGS) entry which is preliminary data.</text>
</comment>
<organism evidence="3 4">
    <name type="scientific">Ataeniobius toweri</name>
    <dbReference type="NCBI Taxonomy" id="208326"/>
    <lineage>
        <taxon>Eukaryota</taxon>
        <taxon>Metazoa</taxon>
        <taxon>Chordata</taxon>
        <taxon>Craniata</taxon>
        <taxon>Vertebrata</taxon>
        <taxon>Euteleostomi</taxon>
        <taxon>Actinopterygii</taxon>
        <taxon>Neopterygii</taxon>
        <taxon>Teleostei</taxon>
        <taxon>Neoteleostei</taxon>
        <taxon>Acanthomorphata</taxon>
        <taxon>Ovalentaria</taxon>
        <taxon>Atherinomorphae</taxon>
        <taxon>Cyprinodontiformes</taxon>
        <taxon>Goodeidae</taxon>
        <taxon>Ataeniobius</taxon>
    </lineage>
</organism>
<dbReference type="Proteomes" id="UP001345963">
    <property type="component" value="Unassembled WGS sequence"/>
</dbReference>